<dbReference type="NCBIfam" id="TIGR04215">
    <property type="entry name" value="choice_anch_A"/>
    <property type="match status" value="1"/>
</dbReference>
<keyword evidence="2" id="KW-0964">Secreted</keyword>
<feature type="compositionally biased region" description="Basic and acidic residues" evidence="5">
    <location>
        <begin position="934"/>
        <end position="966"/>
    </location>
</feature>
<feature type="compositionally biased region" description="Basic and acidic residues" evidence="5">
    <location>
        <begin position="370"/>
        <end position="384"/>
    </location>
</feature>
<gene>
    <name evidence="9" type="ORF">OIT44_04815</name>
</gene>
<dbReference type="Pfam" id="PF20597">
    <property type="entry name" value="pAdhesive_15"/>
    <property type="match status" value="1"/>
</dbReference>
<keyword evidence="6" id="KW-0472">Membrane</keyword>
<dbReference type="InterPro" id="IPR026588">
    <property type="entry name" value="Choice_anch_A"/>
</dbReference>
<evidence type="ECO:0000256" key="6">
    <source>
        <dbReference type="SAM" id="Phobius"/>
    </source>
</evidence>
<dbReference type="InterPro" id="IPR019931">
    <property type="entry name" value="LPXTG_anchor"/>
</dbReference>
<proteinExistence type="predicted"/>
<feature type="compositionally biased region" description="Basic and acidic residues" evidence="5">
    <location>
        <begin position="570"/>
        <end position="602"/>
    </location>
</feature>
<evidence type="ECO:0000313" key="10">
    <source>
        <dbReference type="Proteomes" id="UP001526225"/>
    </source>
</evidence>
<feature type="region of interest" description="Disordered" evidence="5">
    <location>
        <begin position="35"/>
        <end position="60"/>
    </location>
</feature>
<feature type="compositionally biased region" description="Basic and acidic residues" evidence="5">
    <location>
        <begin position="674"/>
        <end position="705"/>
    </location>
</feature>
<evidence type="ECO:0000256" key="4">
    <source>
        <dbReference type="ARBA" id="ARBA00023088"/>
    </source>
</evidence>
<dbReference type="Pfam" id="PF00746">
    <property type="entry name" value="Gram_pos_anchor"/>
    <property type="match status" value="1"/>
</dbReference>
<feature type="domain" description="Gram-positive cocci surface proteins LPxTG" evidence="8">
    <location>
        <begin position="1097"/>
        <end position="1131"/>
    </location>
</feature>
<protein>
    <submittedName>
        <fullName evidence="9">Choice-of-anchor A family protein</fullName>
    </submittedName>
</protein>
<evidence type="ECO:0000313" key="9">
    <source>
        <dbReference type="EMBL" id="MCW0953393.1"/>
    </source>
</evidence>
<feature type="compositionally biased region" description="Basic and acidic residues" evidence="5">
    <location>
        <begin position="1064"/>
        <end position="1077"/>
    </location>
</feature>
<evidence type="ECO:0000256" key="3">
    <source>
        <dbReference type="ARBA" id="ARBA00022729"/>
    </source>
</evidence>
<evidence type="ECO:0000256" key="5">
    <source>
        <dbReference type="SAM" id="MobiDB-lite"/>
    </source>
</evidence>
<feature type="transmembrane region" description="Helical" evidence="6">
    <location>
        <begin position="1107"/>
        <end position="1125"/>
    </location>
</feature>
<feature type="compositionally biased region" description="Basic and acidic residues" evidence="5">
    <location>
        <begin position="392"/>
        <end position="437"/>
    </location>
</feature>
<feature type="compositionally biased region" description="Basic and acidic residues" evidence="5">
    <location>
        <begin position="778"/>
        <end position="810"/>
    </location>
</feature>
<accession>A0ABT3E4Q1</accession>
<organism evidence="9 10">
    <name type="scientific">Weissella ceti</name>
    <dbReference type="NCBI Taxonomy" id="759620"/>
    <lineage>
        <taxon>Bacteria</taxon>
        <taxon>Bacillati</taxon>
        <taxon>Bacillota</taxon>
        <taxon>Bacilli</taxon>
        <taxon>Lactobacillales</taxon>
        <taxon>Lactobacillaceae</taxon>
        <taxon>Weissella</taxon>
    </lineage>
</organism>
<feature type="compositionally biased region" description="Basic and acidic residues" evidence="5">
    <location>
        <begin position="517"/>
        <end position="538"/>
    </location>
</feature>
<keyword evidence="4" id="KW-0572">Peptidoglycan-anchor</keyword>
<evidence type="ECO:0000256" key="7">
    <source>
        <dbReference type="SAM" id="SignalP"/>
    </source>
</evidence>
<dbReference type="EMBL" id="JAOZFE010000004">
    <property type="protein sequence ID" value="MCW0953393.1"/>
    <property type="molecule type" value="Genomic_DNA"/>
</dbReference>
<keyword evidence="3 7" id="KW-0732">Signal</keyword>
<sequence>MNRILLFSVVLGTTVAPTAAQVSANQVTEQKVNAYYPGYPNHNQNQHHNHNNDQGHKPSTNLTVKDVSRNARDYNAIIFGNHTVSKADIEGATIVQGNVFLKPDRPGQQPHFDYGASGSGAANLIGDKGLKPNVPSLILGQGVSGPFGKVRVLGQNVGVRASIRDISTFDADVKRVDFTDKQMDAFMASIHSQMRVRFDKLNGFANSVKPTGKEFKIQPVPGNPRIGVVSLSADSIKVSEMQLPALNQYDRIIVKIKARSVSFANGSILKADRTLLDVNQPVGTPENNLMRQYASKLTWIMDDTTKNVSINGFGVVGDFYAPYSNLDGNGGNINGQLFINSLVQRGGFEVHNLPEGARNDKNGVPPLESLELKPNKPLEGQVEKDESESFEDLDKLPPFKPEDGKVNETKEPELEKPVEPTDKPEVHIKPHQPKEEIVPDESETIEDLEVVPPFKPEDGKADKTEEPKLEKPVKPTDKPDVHIKPHEPKEEVVPDESETIEDLETVPPFNPGAGKATEGEEPKLEDILKPTDKPEVEIGPHFPTDEVVTDDSESTDDLPILPPFIPQGDKATEGETPKLEDIIKPTDKPKVEIAPNESKEEKLEDESETTDELPPFIPQGDKATEGETPKLEDGIKPTDKPKLEIAPNESKEEVLEDESETTDELPPFIPQGDKATEGETPKLEDGIKPTDKPKLEIAPNESKEEVLEDESETTDELPPFIPQGDKATEGETPKLEDIIKPTDKPKVEIAPNESKEEVLEDESETTDELPPFIPQGDKATEGETPKLEDIIKPTDKPKVEIVPNESKEEKLEDELETTDELPPFIPQGDKATEGETPKLEDIIKPTDKPKVEIAPNESKEEKLEDESETTDELPPFIPQGDKATEGETPKLEDGIKPTDKPKVEIAPNESKEEKLEDESETTDELPPFIPQGDKATEGETPKLEDGIKPTDKPEVQIEPNQPKEEKLEDESESIDDLPILPPFIPGEGKAKETQEPKLEDPIKPTDKPLVIEDPKVVPPVKEDKKTGDKPSKPKRNNTPKPMPAPKSKVKEVEKAKQTKYKQLKPAEKDAVAEHEDTNVSDVNSMLTKRLNESQTTLPNTGERPVNSIFTVLGLALLSVVASLIARKSRKN</sequence>
<evidence type="ECO:0000256" key="2">
    <source>
        <dbReference type="ARBA" id="ARBA00022525"/>
    </source>
</evidence>
<feature type="signal peptide" evidence="7">
    <location>
        <begin position="1"/>
        <end position="20"/>
    </location>
</feature>
<feature type="compositionally biased region" description="Basic and acidic residues" evidence="5">
    <location>
        <begin position="830"/>
        <end position="862"/>
    </location>
</feature>
<dbReference type="NCBIfam" id="TIGR01167">
    <property type="entry name" value="LPXTG_anchor"/>
    <property type="match status" value="1"/>
</dbReference>
<feature type="compositionally biased region" description="Acidic residues" evidence="5">
    <location>
        <begin position="547"/>
        <end position="556"/>
    </location>
</feature>
<feature type="compositionally biased region" description="Acidic residues" evidence="5">
    <location>
        <begin position="493"/>
        <end position="504"/>
    </location>
</feature>
<feature type="compositionally biased region" description="Acidic residues" evidence="5">
    <location>
        <begin position="654"/>
        <end position="663"/>
    </location>
</feature>
<feature type="compositionally biased region" description="Acidic residues" evidence="5">
    <location>
        <begin position="706"/>
        <end position="715"/>
    </location>
</feature>
<feature type="region of interest" description="Disordered" evidence="5">
    <location>
        <begin position="352"/>
        <end position="1078"/>
    </location>
</feature>
<dbReference type="Proteomes" id="UP001526225">
    <property type="component" value="Unassembled WGS sequence"/>
</dbReference>
<feature type="compositionally biased region" description="Basic and acidic residues" evidence="5">
    <location>
        <begin position="622"/>
        <end position="653"/>
    </location>
</feature>
<feature type="compositionally biased region" description="Acidic residues" evidence="5">
    <location>
        <begin position="438"/>
        <end position="449"/>
    </location>
</feature>
<feature type="compositionally biased region" description="Basic and acidic residues" evidence="5">
    <location>
        <begin position="882"/>
        <end position="914"/>
    </location>
</feature>
<keyword evidence="6" id="KW-0812">Transmembrane</keyword>
<evidence type="ECO:0000259" key="8">
    <source>
        <dbReference type="PROSITE" id="PS50847"/>
    </source>
</evidence>
<reference evidence="9 10" key="1">
    <citation type="submission" date="2022-10" db="EMBL/GenBank/DDBJ databases">
        <title>Weissella fermenti sp. nov., isolated from fermented cabbage.</title>
        <authorList>
            <person name="Lee J.K."/>
            <person name="Baek J.H."/>
            <person name="Choi D.G."/>
            <person name="Kim J.M."/>
            <person name="Jeon C.O."/>
        </authorList>
    </citation>
    <scope>NUCLEOTIDE SEQUENCE [LARGE SCALE GENOMIC DNA]</scope>
    <source>
        <strain evidence="9 10">KACC 18534</strain>
    </source>
</reference>
<feature type="compositionally biased region" description="Basic and acidic residues" evidence="5">
    <location>
        <begin position="726"/>
        <end position="757"/>
    </location>
</feature>
<keyword evidence="6" id="KW-1133">Transmembrane helix</keyword>
<dbReference type="RefSeq" id="WP_264336087.1">
    <property type="nucleotide sequence ID" value="NZ_JAOZFE010000004.1"/>
</dbReference>
<name>A0ABT3E4Q1_9LACO</name>
<dbReference type="PROSITE" id="PS50847">
    <property type="entry name" value="GRAM_POS_ANCHORING"/>
    <property type="match status" value="1"/>
</dbReference>
<feature type="compositionally biased region" description="Acidic residues" evidence="5">
    <location>
        <begin position="758"/>
        <end position="767"/>
    </location>
</feature>
<keyword evidence="1" id="KW-0134">Cell wall</keyword>
<keyword evidence="10" id="KW-1185">Reference proteome</keyword>
<feature type="compositionally biased region" description="Basic and acidic residues" evidence="5">
    <location>
        <begin position="455"/>
        <end position="492"/>
    </location>
</feature>
<evidence type="ECO:0000256" key="1">
    <source>
        <dbReference type="ARBA" id="ARBA00022512"/>
    </source>
</evidence>
<feature type="compositionally biased region" description="Basic and acidic residues" evidence="5">
    <location>
        <begin position="988"/>
        <end position="1031"/>
    </location>
</feature>
<feature type="chain" id="PRO_5046232170" evidence="7">
    <location>
        <begin position="21"/>
        <end position="1131"/>
    </location>
</feature>
<comment type="caution">
    <text evidence="9">The sequence shown here is derived from an EMBL/GenBank/DDBJ whole genome shotgun (WGS) entry which is preliminary data.</text>
</comment>